<dbReference type="PANTHER" id="PTHR33112:SF14">
    <property type="entry name" value="HETEROKARYON INCOMPATIBILITY DOMAIN-CONTAINING PROTEIN"/>
    <property type="match status" value="1"/>
</dbReference>
<dbReference type="EMBL" id="JAQQWL010000004">
    <property type="protein sequence ID" value="KAK8076631.1"/>
    <property type="molecule type" value="Genomic_DNA"/>
</dbReference>
<gene>
    <name evidence="2" type="ORF">PG994_003903</name>
</gene>
<feature type="domain" description="Heterokaryon incompatibility" evidence="1">
    <location>
        <begin position="71"/>
        <end position="220"/>
    </location>
</feature>
<evidence type="ECO:0000313" key="2">
    <source>
        <dbReference type="EMBL" id="KAK8076631.1"/>
    </source>
</evidence>
<keyword evidence="3" id="KW-1185">Reference proteome</keyword>
<reference evidence="2 3" key="1">
    <citation type="submission" date="2023-01" db="EMBL/GenBank/DDBJ databases">
        <title>Analysis of 21 Apiospora genomes using comparative genomics revels a genus with tremendous synthesis potential of carbohydrate active enzymes and secondary metabolites.</title>
        <authorList>
            <person name="Sorensen T."/>
        </authorList>
    </citation>
    <scope>NUCLEOTIDE SEQUENCE [LARGE SCALE GENOMIC DNA]</scope>
    <source>
        <strain evidence="2 3">CBS 135458</strain>
    </source>
</reference>
<dbReference type="Proteomes" id="UP001480595">
    <property type="component" value="Unassembled WGS sequence"/>
</dbReference>
<proteinExistence type="predicted"/>
<dbReference type="PANTHER" id="PTHR33112">
    <property type="entry name" value="DOMAIN PROTEIN, PUTATIVE-RELATED"/>
    <property type="match status" value="1"/>
</dbReference>
<evidence type="ECO:0000313" key="3">
    <source>
        <dbReference type="Proteomes" id="UP001480595"/>
    </source>
</evidence>
<name>A0ABR1VZF3_9PEZI</name>
<protein>
    <submittedName>
        <fullName evidence="2">Heterokaryon incompatibility protein-domain-containing protein</fullName>
    </submittedName>
</protein>
<accession>A0ABR1VZF3</accession>
<sequence length="557" mass="63723">MCRPYQEHLGSDVSLIHIGVDTDLLREWMCECLAEHQHLCDNPLKLVEISLAWLIDTTDNCIIDGHGVKDYVALSYRWGYAANHLQNELGILDTLQLPGVLLQLRFANRVSPRLKQAFGLTRVLEERDLWADALQREANESTTATNGGGIYASAKLTIVSIDGDANQGIPGLKGIYHPRELSQLKFPLGKSDLVLIRQNPVLSNTGPWSLYFERAWTFQEYLLSKRPRIIGNNQFHWACSSTTHHEDMHGADELSHEEIQRFIIQQQGSHFPEDALAGISGFIYGLAEICFDSALMWTGPEWFSVQVQRRIHSGTDHTTLQESRLPSWSWLGWKGLLELYKSYQHPITKRITQFYSQETPTSSTKHAIQSTFLDHHCDYRNDQSEILLPKGWAKESYNTTKHIRSADEHLGPVFVLGDYVYKHPSLPGRLFWRPFVVKDVRGDSKASMPPQHPFISRDTKRGWFGAQKFSDHVSVWQNFDAQVLVMGKNQECCGCLQLPSDEHAADFPAAYLDNSRTIELVAICLRRMPEFNMDTDTIVWHPAFFDVYGVLWIEWIN</sequence>
<dbReference type="Pfam" id="PF06985">
    <property type="entry name" value="HET"/>
    <property type="match status" value="1"/>
</dbReference>
<dbReference type="InterPro" id="IPR010730">
    <property type="entry name" value="HET"/>
</dbReference>
<organism evidence="2 3">
    <name type="scientific">Apiospora phragmitis</name>
    <dbReference type="NCBI Taxonomy" id="2905665"/>
    <lineage>
        <taxon>Eukaryota</taxon>
        <taxon>Fungi</taxon>
        <taxon>Dikarya</taxon>
        <taxon>Ascomycota</taxon>
        <taxon>Pezizomycotina</taxon>
        <taxon>Sordariomycetes</taxon>
        <taxon>Xylariomycetidae</taxon>
        <taxon>Amphisphaeriales</taxon>
        <taxon>Apiosporaceae</taxon>
        <taxon>Apiospora</taxon>
    </lineage>
</organism>
<dbReference type="GeneID" id="92088375"/>
<dbReference type="RefSeq" id="XP_066719590.1">
    <property type="nucleotide sequence ID" value="XM_066855312.1"/>
</dbReference>
<comment type="caution">
    <text evidence="2">The sequence shown here is derived from an EMBL/GenBank/DDBJ whole genome shotgun (WGS) entry which is preliminary data.</text>
</comment>
<evidence type="ECO:0000259" key="1">
    <source>
        <dbReference type="Pfam" id="PF06985"/>
    </source>
</evidence>